<comment type="catalytic activity">
    <reaction evidence="11">
        <text>1'-[1,2-diacyl-sn-glycero-3-phospho],3'-[1-acyl-sn-glycero-3-phospho]-glycerol + a 1,2-diacyl-sn-glycero-3-phosphocholine = a cardiolipin + a 1-acyl-sn-glycero-3-phosphocholine</text>
        <dbReference type="Rhea" id="RHEA:33731"/>
        <dbReference type="ChEBI" id="CHEBI:57643"/>
        <dbReference type="ChEBI" id="CHEBI:58168"/>
        <dbReference type="ChEBI" id="CHEBI:62237"/>
        <dbReference type="ChEBI" id="CHEBI:64743"/>
    </reaction>
    <physiologicalReaction direction="left-to-right" evidence="11">
        <dbReference type="Rhea" id="RHEA:33732"/>
    </physiologicalReaction>
    <physiologicalReaction direction="right-to-left" evidence="11">
        <dbReference type="Rhea" id="RHEA:33733"/>
    </physiologicalReaction>
</comment>
<feature type="region of interest" description="Disordered" evidence="12">
    <location>
        <begin position="373"/>
        <end position="470"/>
    </location>
</feature>
<dbReference type="InterPro" id="IPR000872">
    <property type="entry name" value="Tafazzin"/>
</dbReference>
<dbReference type="PANTHER" id="PTHR12497">
    <property type="entry name" value="TAZ PROTEIN TAFAZZIN"/>
    <property type="match status" value="1"/>
</dbReference>
<dbReference type="GO" id="GO:0035965">
    <property type="term" value="P:cardiolipin acyl-chain remodeling"/>
    <property type="evidence" value="ECO:0007669"/>
    <property type="project" value="TreeGrafter"/>
</dbReference>
<dbReference type="GO" id="GO:0005741">
    <property type="term" value="C:mitochondrial outer membrane"/>
    <property type="evidence" value="ECO:0007669"/>
    <property type="project" value="UniProtKB-SubCell"/>
</dbReference>
<feature type="region of interest" description="Disordered" evidence="12">
    <location>
        <begin position="506"/>
        <end position="542"/>
    </location>
</feature>
<keyword evidence="8" id="KW-0472">Membrane</keyword>
<evidence type="ECO:0000256" key="8">
    <source>
        <dbReference type="ARBA" id="ARBA00023136"/>
    </source>
</evidence>
<dbReference type="SMART" id="SM00563">
    <property type="entry name" value="PlsC"/>
    <property type="match status" value="1"/>
</dbReference>
<dbReference type="AlphaFoldDB" id="A0A401KGZ6"/>
<feature type="compositionally biased region" description="Low complexity" evidence="12">
    <location>
        <begin position="717"/>
        <end position="732"/>
    </location>
</feature>
<dbReference type="SUPFAM" id="SSF52047">
    <property type="entry name" value="RNI-like"/>
    <property type="match status" value="1"/>
</dbReference>
<evidence type="ECO:0000313" key="14">
    <source>
        <dbReference type="EMBL" id="GCB18593.1"/>
    </source>
</evidence>
<feature type="compositionally biased region" description="Basic and acidic residues" evidence="12">
    <location>
        <begin position="448"/>
        <end position="457"/>
    </location>
</feature>
<feature type="domain" description="Phospholipid/glycerol acyltransferase" evidence="13">
    <location>
        <begin position="69"/>
        <end position="254"/>
    </location>
</feature>
<dbReference type="PRINTS" id="PR00979">
    <property type="entry name" value="TAFAZZIN"/>
</dbReference>
<keyword evidence="7" id="KW-0496">Mitochondrion</keyword>
<keyword evidence="9 14" id="KW-0012">Acyltransferase</keyword>
<evidence type="ECO:0000256" key="6">
    <source>
        <dbReference type="ARBA" id="ARBA00023098"/>
    </source>
</evidence>
<keyword evidence="6" id="KW-0443">Lipid metabolism</keyword>
<protein>
    <submittedName>
        <fullName evidence="14">Lysophosphatidylcholine acyltransferase</fullName>
    </submittedName>
</protein>
<evidence type="ECO:0000256" key="4">
    <source>
        <dbReference type="ARBA" id="ARBA00022787"/>
    </source>
</evidence>
<evidence type="ECO:0000256" key="3">
    <source>
        <dbReference type="ARBA" id="ARBA00022679"/>
    </source>
</evidence>
<accession>A0A401KGZ6</accession>
<dbReference type="GO" id="GO:0005743">
    <property type="term" value="C:mitochondrial inner membrane"/>
    <property type="evidence" value="ECO:0007669"/>
    <property type="project" value="UniProtKB-SubCell"/>
</dbReference>
<name>A0A401KGZ6_ASPAW</name>
<dbReference type="GO" id="GO:0007007">
    <property type="term" value="P:inner mitochondrial membrane organization"/>
    <property type="evidence" value="ECO:0007669"/>
    <property type="project" value="TreeGrafter"/>
</dbReference>
<sequence length="1019" mass="114608">MSRSTDSGGATADAPSLPWRALSSTTIFGVAALCRSFLFLCSRPQANGLDQFLELLDSRSDPSQRTRGLLTVSNHTSVMDDPIMWGFLPMRYNFGLASWNKRWGFGSHDICYQTRPLALFFTMGQVLPTHRSAHSQYGGLAQPVVTQAIRLLSKGPFPADPHLAIPERQSWSLQNVCVDPFSDLPTAYTTDGHDSHLSPSSYACNSYSWFHIFPEGKIHQAPNKTMRYFKWGVARLILEASECPDVVPIWLEGFDQVMHESREFPRFLPRVGKEVSITFGQKVDREAVFGEYRRRWQKIRAKAERVAPETRDLPFGVLNDQLLYDPEAVELRKEVTKKVRDLVLDVRRTRGLSDEDPKEGLVETWMQEGPKREVKWGPNLTKPRGRNQLRRNDKMRGAPPIGLIPPLPHQNLPLNSLLSSIPMPKKHKKTAFAKPASTAHHTLASSGPRHDHYDRLRSSHASSSSAEQPSVNDLIHHLRRTQVSNGPESPFRFVAPRSVHPSLRNLLELPETPPPRPRPGSQRLGIVGSRRLRRTAGPPPPESWLLGSRDDAEEDDVDIAAAEKERVIYRLDRLPGTSYPPKGSLIDTVLRSMATYWDWHVEYDGPFLAALPNHLKVRLLSYIAIYAKDRPLGGLMRGLRPLFEKAHASDSPEIHQESESEVNRLDLSSAIGRWLSLKQLSAELLVTEKPSAIQRKPKESVPSSWEEEYDDEEQEGNTTTPTASNPTTLLHTPSPTLRFSNLRYLSLAHPKPGTVNWNSLISLLSRLSTITHLSLAHWPIPTVTPNAINARIRHPNHRSLIFSYGGTDTYSASENNWAEAAGILRRLSRVTYCLKWLDLEGCGDWIPALKWQDNESISTAYASSGPEWNTSWRDIEYIRLGPGWLPHIDDAELLPENSISQSGSSSSSLSSPTRSLAFSAHAPLSPPPPHPALAGRLGDAEPASDLPWDVEVERIKYRRGKELERFRETVQAAKAVQQWVLRLRREGKGKWVQFSFGLEGIEEDGLKKLFGKEWVGILP</sequence>
<evidence type="ECO:0000256" key="10">
    <source>
        <dbReference type="ARBA" id="ARBA00024323"/>
    </source>
</evidence>
<evidence type="ECO:0000256" key="1">
    <source>
        <dbReference type="ARBA" id="ARBA00004137"/>
    </source>
</evidence>
<evidence type="ECO:0000313" key="15">
    <source>
        <dbReference type="Proteomes" id="UP000286921"/>
    </source>
</evidence>
<dbReference type="CDD" id="cd07989">
    <property type="entry name" value="LPLAT_AGPAT-like"/>
    <property type="match status" value="1"/>
</dbReference>
<evidence type="ECO:0000256" key="7">
    <source>
        <dbReference type="ARBA" id="ARBA00023128"/>
    </source>
</evidence>
<comment type="caution">
    <text evidence="14">The sequence shown here is derived from an EMBL/GenBank/DDBJ whole genome shotgun (WGS) entry which is preliminary data.</text>
</comment>
<feature type="compositionally biased region" description="Acidic residues" evidence="12">
    <location>
        <begin position="705"/>
        <end position="715"/>
    </location>
</feature>
<evidence type="ECO:0000256" key="5">
    <source>
        <dbReference type="ARBA" id="ARBA00022792"/>
    </source>
</evidence>
<evidence type="ECO:0000256" key="9">
    <source>
        <dbReference type="ARBA" id="ARBA00023315"/>
    </source>
</evidence>
<evidence type="ECO:0000256" key="2">
    <source>
        <dbReference type="ARBA" id="ARBA00010524"/>
    </source>
</evidence>
<gene>
    <name evidence="14" type="ORF">AAWM_01478</name>
</gene>
<feature type="compositionally biased region" description="Low complexity" evidence="12">
    <location>
        <begin position="409"/>
        <end position="423"/>
    </location>
</feature>
<evidence type="ECO:0000256" key="11">
    <source>
        <dbReference type="ARBA" id="ARBA00047906"/>
    </source>
</evidence>
<dbReference type="EMBL" id="BDHI01000001">
    <property type="protein sequence ID" value="GCB18593.1"/>
    <property type="molecule type" value="Genomic_DNA"/>
</dbReference>
<dbReference type="Pfam" id="PF01553">
    <property type="entry name" value="Acyltransferase"/>
    <property type="match status" value="1"/>
</dbReference>
<evidence type="ECO:0000259" key="13">
    <source>
        <dbReference type="SMART" id="SM00563"/>
    </source>
</evidence>
<dbReference type="GO" id="GO:0047184">
    <property type="term" value="F:1-acylglycerophosphocholine O-acyltransferase activity"/>
    <property type="evidence" value="ECO:0007669"/>
    <property type="project" value="TreeGrafter"/>
</dbReference>
<organism evidence="14 15">
    <name type="scientific">Aspergillus awamori</name>
    <name type="common">Black koji mold</name>
    <dbReference type="NCBI Taxonomy" id="105351"/>
    <lineage>
        <taxon>Eukaryota</taxon>
        <taxon>Fungi</taxon>
        <taxon>Dikarya</taxon>
        <taxon>Ascomycota</taxon>
        <taxon>Pezizomycotina</taxon>
        <taxon>Eurotiomycetes</taxon>
        <taxon>Eurotiomycetidae</taxon>
        <taxon>Eurotiales</taxon>
        <taxon>Aspergillaceae</taxon>
        <taxon>Aspergillus</taxon>
    </lineage>
</organism>
<evidence type="ECO:0000256" key="12">
    <source>
        <dbReference type="SAM" id="MobiDB-lite"/>
    </source>
</evidence>
<feature type="region of interest" description="Disordered" evidence="12">
    <location>
        <begin position="692"/>
        <end position="732"/>
    </location>
</feature>
<comment type="similarity">
    <text evidence="2">Belongs to the taffazin family.</text>
</comment>
<proteinExistence type="inferred from homology"/>
<keyword evidence="5" id="KW-0999">Mitochondrion inner membrane</keyword>
<dbReference type="InterPro" id="IPR002123">
    <property type="entry name" value="Plipid/glycerol_acylTrfase"/>
</dbReference>
<dbReference type="STRING" id="105351.A0A401KGZ6"/>
<reference evidence="14 15" key="1">
    <citation type="submission" date="2016-09" db="EMBL/GenBank/DDBJ databases">
        <title>Aspergillus awamori IFM 58123T.</title>
        <authorList>
            <person name="Kusuya Y."/>
            <person name="Shimizu M."/>
            <person name="Takahashi H."/>
            <person name="Yaguchi T."/>
        </authorList>
    </citation>
    <scope>NUCLEOTIDE SEQUENCE [LARGE SCALE GENOMIC DNA]</scope>
    <source>
        <strain evidence="14 15">IFM 58123</strain>
    </source>
</reference>
<dbReference type="PANTHER" id="PTHR12497:SF0">
    <property type="entry name" value="TAFAZZIN"/>
    <property type="match status" value="1"/>
</dbReference>
<comment type="subcellular location">
    <subcellularLocation>
        <location evidence="1">Mitochondrion inner membrane</location>
        <topology evidence="1">Peripheral membrane protein</topology>
        <orientation evidence="1">Intermembrane side</orientation>
    </subcellularLocation>
    <subcellularLocation>
        <location evidence="10">Mitochondrion outer membrane</location>
        <topology evidence="10">Peripheral membrane protein</topology>
        <orientation evidence="10">Intermembrane side</orientation>
    </subcellularLocation>
</comment>
<dbReference type="Proteomes" id="UP000286921">
    <property type="component" value="Unassembled WGS sequence"/>
</dbReference>
<keyword evidence="15" id="KW-1185">Reference proteome</keyword>
<keyword evidence="3 14" id="KW-0808">Transferase</keyword>
<keyword evidence="4" id="KW-1000">Mitochondrion outer membrane</keyword>